<dbReference type="EMBL" id="FLUO01000001">
    <property type="protein sequence ID" value="SBV94185.1"/>
    <property type="molecule type" value="Genomic_DNA"/>
</dbReference>
<gene>
    <name evidence="1" type="ORF">KL86APRO_10480</name>
</gene>
<protein>
    <submittedName>
        <fullName evidence="1">Uncharacterized protein</fullName>
    </submittedName>
</protein>
<accession>A0A212J4S9</accession>
<evidence type="ECO:0000313" key="1">
    <source>
        <dbReference type="EMBL" id="SBV94185.1"/>
    </source>
</evidence>
<sequence length="83" mass="8954">MATETIPLDAAKYLDTPEAQAELVANAFETGDASYMVATLGTVARACSVEGGKGYRFYSRDALQSHSLVIMWVFRSRPTSFGG</sequence>
<reference evidence="1" key="1">
    <citation type="submission" date="2016-04" db="EMBL/GenBank/DDBJ databases">
        <authorList>
            <person name="Evans L.H."/>
            <person name="Alamgir A."/>
            <person name="Owens N."/>
            <person name="Weber N.D."/>
            <person name="Virtaneva K."/>
            <person name="Barbian K."/>
            <person name="Babar A."/>
            <person name="Rosenke K."/>
        </authorList>
    </citation>
    <scope>NUCLEOTIDE SEQUENCE</scope>
    <source>
        <strain evidence="1">86</strain>
    </source>
</reference>
<organism evidence="1">
    <name type="scientific">uncultured Alphaproteobacteria bacterium</name>
    <dbReference type="NCBI Taxonomy" id="91750"/>
    <lineage>
        <taxon>Bacteria</taxon>
        <taxon>Pseudomonadati</taxon>
        <taxon>Pseudomonadota</taxon>
        <taxon>Alphaproteobacteria</taxon>
        <taxon>environmental samples</taxon>
    </lineage>
</organism>
<name>A0A212J4S9_9PROT</name>
<dbReference type="AlphaFoldDB" id="A0A212J4S9"/>
<proteinExistence type="predicted"/>